<dbReference type="Proteomes" id="UP001648503">
    <property type="component" value="Unassembled WGS sequence"/>
</dbReference>
<dbReference type="InterPro" id="IPR011990">
    <property type="entry name" value="TPR-like_helical_dom_sf"/>
</dbReference>
<evidence type="ECO:0000256" key="3">
    <source>
        <dbReference type="ARBA" id="ARBA00044493"/>
    </source>
</evidence>
<evidence type="ECO:0008006" key="9">
    <source>
        <dbReference type="Google" id="ProtNLM"/>
    </source>
</evidence>
<name>A0ABQ8FNF8_9FUNG</name>
<dbReference type="EMBL" id="JAFCIX010000016">
    <property type="protein sequence ID" value="KAH6601233.1"/>
    <property type="molecule type" value="Genomic_DNA"/>
</dbReference>
<dbReference type="PANTHER" id="PTHR47447">
    <property type="entry name" value="OS03G0856100 PROTEIN"/>
    <property type="match status" value="1"/>
</dbReference>
<comment type="similarity">
    <text evidence="1">Belongs to the CCM1 family.</text>
</comment>
<dbReference type="InterPro" id="IPR002885">
    <property type="entry name" value="PPR_rpt"/>
</dbReference>
<accession>A0ABQ8FNF8</accession>
<keyword evidence="6" id="KW-0472">Membrane</keyword>
<feature type="repeat" description="PPR" evidence="5">
    <location>
        <begin position="276"/>
        <end position="310"/>
    </location>
</feature>
<comment type="caution">
    <text evidence="7">The sequence shown here is derived from an EMBL/GenBank/DDBJ whole genome shotgun (WGS) entry which is preliminary data.</text>
</comment>
<proteinExistence type="inferred from homology"/>
<organism evidence="7 8">
    <name type="scientific">Batrachochytrium salamandrivorans</name>
    <dbReference type="NCBI Taxonomy" id="1357716"/>
    <lineage>
        <taxon>Eukaryota</taxon>
        <taxon>Fungi</taxon>
        <taxon>Fungi incertae sedis</taxon>
        <taxon>Chytridiomycota</taxon>
        <taxon>Chytridiomycota incertae sedis</taxon>
        <taxon>Chytridiomycetes</taxon>
        <taxon>Rhizophydiales</taxon>
        <taxon>Rhizophydiales incertae sedis</taxon>
        <taxon>Batrachochytrium</taxon>
    </lineage>
</organism>
<dbReference type="Gene3D" id="1.25.40.10">
    <property type="entry name" value="Tetratricopeptide repeat domain"/>
    <property type="match status" value="1"/>
</dbReference>
<evidence type="ECO:0000256" key="5">
    <source>
        <dbReference type="PROSITE-ProRule" id="PRU00708"/>
    </source>
</evidence>
<sequence length="1074" mass="119755">MWMAFETASPLELAAWGPSRYDQLLWMLSLGGVPIGGRIKQLKTVLRSMRLNGLALNTYASLRTQAILYARGNRYNLAVKAVDQLNALPSIIHSTMNSKGSMPPSADNSGNINTLSSLDRSASSNLDIHIIEAMIIGAVQSNSIYSTHTEAQRWFKELRNIGVTPRDIPWRIYYHMADASLTSHKVQHASKWIQMLTDHGKMHEAHPDILVWLLNRSCTLGLVRAAMMWFGQIASSGRTPPPNAFRSLIYMWISQDNINEALRVRNSMASLGVVRNAETNSILIHGLCRADRLTEAAKTANDMLKTGQPLNVRIYTGLIFACNRQGDWESAKRWLYLMQHRDCIKPTNFTVVSCMNTRYMTMDASGFRECCDMFDPDEIDCSADTLRDYSNLCQAFSISQSLLLMIAQPNFCDWTRVMANRRLIKRSGWQLPSPVYTALLDALLVSGNTPTNVDVTTLRSPTLPQSKFKSKLSRLGSTHINSGGPLQAVSDTEALFGLSRYKHMESNAAKAMLLFDDAKQFTYYKPTPFHVTTLFLMFRTLKNSKRIYEVYTIARLLGIQYSVKYLDLVLPFMVRHNAYLEFADHVVGYLPDISPPLSAKCMLDIINAFVWFDDGEGALRWALRMYRTYHLYVPEKVLVRIVALLIAEGISMSRLISRITTLGYNDAAQCVGSPPFGNNAHGSSSDSINTCVLETSGLKSPLPLNLHSAIVYLKGMQLARGIHNAINHLSQLENDEIRFSTDDLLKMAMFSIDIGNPLDGCTWSDMAVSRIPFEPISNVTSTTSAYSPSSLGESGQLMLDQAQLTRTACLYYLDRLPCSNISIDSILPDVSGDPLLQHGGSHDALLGFERASLASALLIAASRAGDARKVRQIYLDYFCRSPLIPSPSPSALLAMAHLSVTHTGVLAVLLHAIRRVMRQAYHIGMYSVVYDTVLYALAIHGYGESAYWVFQHLTQGLKLLAPTDASMNGGSSSERGQHCVYIPWKPSRDTMVALVADAARRVSRVVSQFKSSSCSKFSGDRVVERLITLLDSCENIAPVTVLPNQVLRMVVNAFRDVRHDGLVSYWESYSRKRF</sequence>
<dbReference type="PANTHER" id="PTHR47447:SF24">
    <property type="entry name" value="PENTATRICOPEPTIDE REPEAT-CONTAINING PROTEIN"/>
    <property type="match status" value="1"/>
</dbReference>
<dbReference type="PROSITE" id="PS51375">
    <property type="entry name" value="PPR"/>
    <property type="match status" value="1"/>
</dbReference>
<comment type="subunit">
    <text evidence="4">Binds to mitochondrial small subunit 15S rRNA.</text>
</comment>
<keyword evidence="6" id="KW-1133">Transmembrane helix</keyword>
<evidence type="ECO:0000256" key="6">
    <source>
        <dbReference type="SAM" id="Phobius"/>
    </source>
</evidence>
<gene>
    <name evidence="7" type="ORF">BASA50_001757</name>
</gene>
<evidence type="ECO:0000256" key="1">
    <source>
        <dbReference type="ARBA" id="ARBA00006192"/>
    </source>
</evidence>
<comment type="function">
    <text evidence="3">Regulates mitochondrial small subunit maturation by controlling 15S rRNA 5'-end processing. Localizes to the 5' precursor of the 15S rRNA in a position that is subsequently occupied by mS47 in the mature yeast mtSSU. Uses structure and sequence-specific RNA recognition, binding to a single-stranded region of the precursor and specifically recognizing bases -6 to -1. The exchange of Ccm1 for mS47 is coupled to the irreversible removal of precursor rRNA that is accompanied by conformational changes of the mitoribosomal proteins uS5m and mS26. These conformational changes signal completion of 5'-end rRNA processing through protection of the mature 5'-end of the 15S rRNA and stabilization of mS47. The removal of the 5' precursor together with the dissociation of Ccm1 may be catalyzed by the 5'-3' exoribonuclease Pet127. Involved in the specific removal of group I introns in mitochondrial encoded transcripts.</text>
</comment>
<evidence type="ECO:0000313" key="7">
    <source>
        <dbReference type="EMBL" id="KAH6601233.1"/>
    </source>
</evidence>
<evidence type="ECO:0000256" key="2">
    <source>
        <dbReference type="ARBA" id="ARBA00022737"/>
    </source>
</evidence>
<evidence type="ECO:0000313" key="8">
    <source>
        <dbReference type="Proteomes" id="UP001648503"/>
    </source>
</evidence>
<dbReference type="NCBIfam" id="TIGR00756">
    <property type="entry name" value="PPR"/>
    <property type="match status" value="1"/>
</dbReference>
<evidence type="ECO:0000256" key="4">
    <source>
        <dbReference type="ARBA" id="ARBA00044511"/>
    </source>
</evidence>
<keyword evidence="6" id="KW-0812">Transmembrane</keyword>
<keyword evidence="2" id="KW-0677">Repeat</keyword>
<keyword evidence="8" id="KW-1185">Reference proteome</keyword>
<dbReference type="Pfam" id="PF01535">
    <property type="entry name" value="PPR"/>
    <property type="match status" value="1"/>
</dbReference>
<feature type="transmembrane region" description="Helical" evidence="6">
    <location>
        <begin position="891"/>
        <end position="913"/>
    </location>
</feature>
<protein>
    <recommendedName>
        <fullName evidence="9">Pentacotripeptide-repeat region of PRORP domain-containing protein</fullName>
    </recommendedName>
</protein>
<reference evidence="7 8" key="1">
    <citation type="submission" date="2021-02" db="EMBL/GenBank/DDBJ databases">
        <title>Variation within the Batrachochytrium salamandrivorans European outbreak.</title>
        <authorList>
            <person name="Kelly M."/>
            <person name="Pasmans F."/>
            <person name="Shea T.P."/>
            <person name="Munoz J.F."/>
            <person name="Carranza S."/>
            <person name="Cuomo C.A."/>
            <person name="Martel A."/>
        </authorList>
    </citation>
    <scope>NUCLEOTIDE SEQUENCE [LARGE SCALE GENOMIC DNA]</scope>
    <source>
        <strain evidence="7 8">AMFP18/2</strain>
    </source>
</reference>